<dbReference type="Gene3D" id="1.10.8.100">
    <property type="entry name" value="Ribosomal RNA adenine dimethylase-like, domain 2"/>
    <property type="match status" value="1"/>
</dbReference>
<comment type="catalytic activity">
    <reaction evidence="7">
        <text>adenosine(1518)/adenosine(1519) in 16S rRNA + 4 S-adenosyl-L-methionine = N(6)-dimethyladenosine(1518)/N(6)-dimethyladenosine(1519) in 16S rRNA + 4 S-adenosyl-L-homocysteine + 4 H(+)</text>
        <dbReference type="Rhea" id="RHEA:19609"/>
        <dbReference type="Rhea" id="RHEA-COMP:10232"/>
        <dbReference type="Rhea" id="RHEA-COMP:10233"/>
        <dbReference type="ChEBI" id="CHEBI:15378"/>
        <dbReference type="ChEBI" id="CHEBI:57856"/>
        <dbReference type="ChEBI" id="CHEBI:59789"/>
        <dbReference type="ChEBI" id="CHEBI:74411"/>
        <dbReference type="ChEBI" id="CHEBI:74493"/>
        <dbReference type="EC" id="2.1.1.182"/>
    </reaction>
</comment>
<dbReference type="Gene3D" id="3.40.50.150">
    <property type="entry name" value="Vaccinia Virus protein VP39"/>
    <property type="match status" value="1"/>
</dbReference>
<feature type="binding site" evidence="7 8">
    <location>
        <position position="28"/>
    </location>
    <ligand>
        <name>S-adenosyl-L-methionine</name>
        <dbReference type="ChEBI" id="CHEBI:59789"/>
    </ligand>
</feature>
<dbReference type="Pfam" id="PF00398">
    <property type="entry name" value="RrnaAD"/>
    <property type="match status" value="1"/>
</dbReference>
<accession>A0A560HEA9</accession>
<dbReference type="OrthoDB" id="9814755at2"/>
<comment type="function">
    <text evidence="7">Specifically dimethylates two adjacent adenosines (A1518 and A1519) in the loop of a conserved hairpin near the 3'-end of 16S rRNA in the 30S particle. May play a critical role in biogenesis of 30S subunits.</text>
</comment>
<keyword evidence="4 7" id="KW-0808">Transferase</keyword>
<dbReference type="HAMAP" id="MF_00607">
    <property type="entry name" value="16SrRNA_methyltr_A"/>
    <property type="match status" value="1"/>
</dbReference>
<evidence type="ECO:0000256" key="6">
    <source>
        <dbReference type="ARBA" id="ARBA00022884"/>
    </source>
</evidence>
<dbReference type="EMBL" id="VITR01000004">
    <property type="protein sequence ID" value="TWB43710.1"/>
    <property type="molecule type" value="Genomic_DNA"/>
</dbReference>
<evidence type="ECO:0000256" key="3">
    <source>
        <dbReference type="ARBA" id="ARBA00022603"/>
    </source>
</evidence>
<comment type="caution">
    <text evidence="10">The sequence shown here is derived from an EMBL/GenBank/DDBJ whole genome shotgun (WGS) entry which is preliminary data.</text>
</comment>
<keyword evidence="5 7" id="KW-0949">S-adenosyl-L-methionine</keyword>
<keyword evidence="3 7" id="KW-0489">Methyltransferase</keyword>
<evidence type="ECO:0000313" key="10">
    <source>
        <dbReference type="EMBL" id="TWB43710.1"/>
    </source>
</evidence>
<organism evidence="10 11">
    <name type="scientific">Nitrospirillum amazonense</name>
    <dbReference type="NCBI Taxonomy" id="28077"/>
    <lineage>
        <taxon>Bacteria</taxon>
        <taxon>Pseudomonadati</taxon>
        <taxon>Pseudomonadota</taxon>
        <taxon>Alphaproteobacteria</taxon>
        <taxon>Rhodospirillales</taxon>
        <taxon>Azospirillaceae</taxon>
        <taxon>Nitrospirillum</taxon>
    </lineage>
</organism>
<sequence>MTSLAHLPPLRDVIARFDLGARKALGQHFLLDLNLTARVAAAAGDLAGVTVIEVGPGPGGLTRALVESDAKAVIAVERDSRFVAALADVVEAAAGRLTIVEADALAVDMTAIAPAPRAIVANLPYNVGTPMLVGWLRQIREFRSLTLMFQKEVVERIVAVPRTKDYGRLAVMSQWLAEARLVFDIPPQAFSPPPKVMSAVVHITPRVLPDDAPSFKDMERVVAACFNQRRKMLRAGLKGLVAQPESLLEAAGIPPTARAEEVDVAGFVRLAHAWRAHQDAQG</sequence>
<dbReference type="GO" id="GO:0003723">
    <property type="term" value="F:RNA binding"/>
    <property type="evidence" value="ECO:0007669"/>
    <property type="project" value="UniProtKB-UniRule"/>
</dbReference>
<evidence type="ECO:0000256" key="5">
    <source>
        <dbReference type="ARBA" id="ARBA00022691"/>
    </source>
</evidence>
<proteinExistence type="inferred from homology"/>
<dbReference type="InterPro" id="IPR011530">
    <property type="entry name" value="rRNA_adenine_dimethylase"/>
</dbReference>
<dbReference type="Proteomes" id="UP000315751">
    <property type="component" value="Unassembled WGS sequence"/>
</dbReference>
<evidence type="ECO:0000256" key="8">
    <source>
        <dbReference type="PROSITE-ProRule" id="PRU01026"/>
    </source>
</evidence>
<gene>
    <name evidence="7" type="primary">rsmA</name>
    <name evidence="7" type="synonym">ksgA</name>
    <name evidence="10" type="ORF">FBZ90_10497</name>
</gene>
<dbReference type="PANTHER" id="PTHR11727:SF7">
    <property type="entry name" value="DIMETHYLADENOSINE TRANSFERASE-RELATED"/>
    <property type="match status" value="1"/>
</dbReference>
<comment type="similarity">
    <text evidence="7">Belongs to the class I-like SAM-binding methyltransferase superfamily. rRNA adenine N(6)-methyltransferase family. RsmA subfamily.</text>
</comment>
<dbReference type="EC" id="2.1.1.182" evidence="7"/>
<feature type="binding site" evidence="7 8">
    <location>
        <position position="77"/>
    </location>
    <ligand>
        <name>S-adenosyl-L-methionine</name>
        <dbReference type="ChEBI" id="CHEBI:59789"/>
    </ligand>
</feature>
<dbReference type="NCBIfam" id="TIGR00755">
    <property type="entry name" value="ksgA"/>
    <property type="match status" value="1"/>
</dbReference>
<evidence type="ECO:0000256" key="1">
    <source>
        <dbReference type="ARBA" id="ARBA00022490"/>
    </source>
</evidence>
<evidence type="ECO:0000259" key="9">
    <source>
        <dbReference type="SMART" id="SM00650"/>
    </source>
</evidence>
<feature type="binding site" evidence="7 8">
    <location>
        <position position="103"/>
    </location>
    <ligand>
        <name>S-adenosyl-L-methionine</name>
        <dbReference type="ChEBI" id="CHEBI:59789"/>
    </ligand>
</feature>
<dbReference type="InterPro" id="IPR020596">
    <property type="entry name" value="rRNA_Ade_Mease_Trfase_CS"/>
</dbReference>
<dbReference type="InterPro" id="IPR029063">
    <property type="entry name" value="SAM-dependent_MTases_sf"/>
</dbReference>
<dbReference type="PROSITE" id="PS01131">
    <property type="entry name" value="RRNA_A_DIMETH"/>
    <property type="match status" value="1"/>
</dbReference>
<keyword evidence="2 7" id="KW-0698">rRNA processing</keyword>
<protein>
    <recommendedName>
        <fullName evidence="7">Ribosomal RNA small subunit methyltransferase A</fullName>
        <ecNumber evidence="7">2.1.1.182</ecNumber>
    </recommendedName>
    <alternativeName>
        <fullName evidence="7">16S rRNA (adenine(1518)-N(6)/adenine(1519)-N(6))-dimethyltransferase</fullName>
    </alternativeName>
    <alternativeName>
        <fullName evidence="7">16S rRNA dimethyladenosine transferase</fullName>
    </alternativeName>
    <alternativeName>
        <fullName evidence="7">16S rRNA dimethylase</fullName>
    </alternativeName>
    <alternativeName>
        <fullName evidence="7">S-adenosylmethionine-6-N', N'-adenosyl(rRNA) dimethyltransferase</fullName>
    </alternativeName>
</protein>
<comment type="subcellular location">
    <subcellularLocation>
        <location evidence="7">Cytoplasm</location>
    </subcellularLocation>
</comment>
<dbReference type="PANTHER" id="PTHR11727">
    <property type="entry name" value="DIMETHYLADENOSINE TRANSFERASE"/>
    <property type="match status" value="1"/>
</dbReference>
<dbReference type="PROSITE" id="PS51689">
    <property type="entry name" value="SAM_RNA_A_N6_MT"/>
    <property type="match status" value="1"/>
</dbReference>
<dbReference type="SUPFAM" id="SSF53335">
    <property type="entry name" value="S-adenosyl-L-methionine-dependent methyltransferases"/>
    <property type="match status" value="1"/>
</dbReference>
<evidence type="ECO:0000256" key="4">
    <source>
        <dbReference type="ARBA" id="ARBA00022679"/>
    </source>
</evidence>
<feature type="binding site" evidence="7 8">
    <location>
        <position position="122"/>
    </location>
    <ligand>
        <name>S-adenosyl-L-methionine</name>
        <dbReference type="ChEBI" id="CHEBI:59789"/>
    </ligand>
</feature>
<feature type="binding site" evidence="7 8">
    <location>
        <position position="30"/>
    </location>
    <ligand>
        <name>S-adenosyl-L-methionine</name>
        <dbReference type="ChEBI" id="CHEBI:59789"/>
    </ligand>
</feature>
<evidence type="ECO:0000256" key="7">
    <source>
        <dbReference type="HAMAP-Rule" id="MF_00607"/>
    </source>
</evidence>
<reference evidence="10 11" key="1">
    <citation type="submission" date="2019-06" db="EMBL/GenBank/DDBJ databases">
        <title>Genomic Encyclopedia of Type Strains, Phase IV (KMG-V): Genome sequencing to study the core and pangenomes of soil and plant-associated prokaryotes.</title>
        <authorList>
            <person name="Whitman W."/>
        </authorList>
    </citation>
    <scope>NUCLEOTIDE SEQUENCE [LARGE SCALE GENOMIC DNA]</scope>
    <source>
        <strain evidence="10 11">BR 11622</strain>
    </source>
</reference>
<feature type="binding site" evidence="7 8">
    <location>
        <position position="55"/>
    </location>
    <ligand>
        <name>S-adenosyl-L-methionine</name>
        <dbReference type="ChEBI" id="CHEBI:59789"/>
    </ligand>
</feature>
<evidence type="ECO:0000256" key="2">
    <source>
        <dbReference type="ARBA" id="ARBA00022552"/>
    </source>
</evidence>
<name>A0A560HEA9_9PROT</name>
<dbReference type="CDD" id="cd02440">
    <property type="entry name" value="AdoMet_MTases"/>
    <property type="match status" value="1"/>
</dbReference>
<keyword evidence="1 7" id="KW-0963">Cytoplasm</keyword>
<dbReference type="InterPro" id="IPR023165">
    <property type="entry name" value="rRNA_Ade_diMease-like_C"/>
</dbReference>
<dbReference type="InterPro" id="IPR001737">
    <property type="entry name" value="KsgA/Erm"/>
</dbReference>
<keyword evidence="11" id="KW-1185">Reference proteome</keyword>
<feature type="domain" description="Ribosomal RNA adenine methylase transferase N-terminal" evidence="9">
    <location>
        <begin position="35"/>
        <end position="207"/>
    </location>
</feature>
<evidence type="ECO:0000313" key="11">
    <source>
        <dbReference type="Proteomes" id="UP000315751"/>
    </source>
</evidence>
<dbReference type="InterPro" id="IPR020598">
    <property type="entry name" value="rRNA_Ade_methylase_Trfase_N"/>
</dbReference>
<keyword evidence="6 7" id="KW-0694">RNA-binding</keyword>
<dbReference type="FunFam" id="1.10.8.100:FF:000001">
    <property type="entry name" value="Ribosomal RNA small subunit methyltransferase A"/>
    <property type="match status" value="1"/>
</dbReference>
<dbReference type="GO" id="GO:0005829">
    <property type="term" value="C:cytosol"/>
    <property type="evidence" value="ECO:0007669"/>
    <property type="project" value="TreeGrafter"/>
</dbReference>
<dbReference type="AlphaFoldDB" id="A0A560HEA9"/>
<dbReference type="GO" id="GO:0052908">
    <property type="term" value="F:16S rRNA (adenine(1518)-N(6)/adenine(1519)-N(6))-dimethyltransferase activity"/>
    <property type="evidence" value="ECO:0007669"/>
    <property type="project" value="UniProtKB-EC"/>
</dbReference>
<dbReference type="RefSeq" id="WP_145730676.1">
    <property type="nucleotide sequence ID" value="NZ_VITR01000004.1"/>
</dbReference>
<dbReference type="SMART" id="SM00650">
    <property type="entry name" value="rADc"/>
    <property type="match status" value="1"/>
</dbReference>